<evidence type="ECO:0000313" key="1">
    <source>
        <dbReference type="EMBL" id="SHH83957.1"/>
    </source>
</evidence>
<protein>
    <submittedName>
        <fullName evidence="1">Uncharacterized protein</fullName>
    </submittedName>
</protein>
<dbReference type="RefSeq" id="WP_072831516.1">
    <property type="nucleotide sequence ID" value="NZ_FQXP01000005.1"/>
</dbReference>
<dbReference type="OrthoDB" id="9783680at2"/>
<dbReference type="EMBL" id="FQXP01000005">
    <property type="protein sequence ID" value="SHH83957.1"/>
    <property type="molecule type" value="Genomic_DNA"/>
</dbReference>
<proteinExistence type="predicted"/>
<organism evidence="1 2">
    <name type="scientific">Clostridium collagenovorans DSM 3089</name>
    <dbReference type="NCBI Taxonomy" id="1121306"/>
    <lineage>
        <taxon>Bacteria</taxon>
        <taxon>Bacillati</taxon>
        <taxon>Bacillota</taxon>
        <taxon>Clostridia</taxon>
        <taxon>Eubacteriales</taxon>
        <taxon>Clostridiaceae</taxon>
        <taxon>Clostridium</taxon>
    </lineage>
</organism>
<dbReference type="Proteomes" id="UP000184526">
    <property type="component" value="Unassembled WGS sequence"/>
</dbReference>
<sequence>MKSLWIEDFNHSNIDDVEEEKWRVRYNLPKEDVILKKDLTSALKYIEDSYENRENFDGFDSVILDINLEVGEPIDGKDYRSFLIGVVSEEFLELPIEEVGRIGGFYIFLKLILDKDFPRERIVFLTSSYQIDTLNSAIDNLIRIFKRYGVRDKISDASKEEFEKYIRILKDIEEVKVDDVETNINIGREVTLSFLKNLRTEINSKRNLSDTYNRYEEIFEGAGIKPPKPYIKENEEYIEKFKSWLNESNTEYYILRRAIIEICRELISILKERKEKFILFKGFLHPKTPNDKKEMYDIKYFEEMLSFLQRALPIKEPKNLESYYKQIVRSVSHDFEGVMMLYPYKFKIESYEENFLPVMKLLRNWSAHSRVEEKFETKDVGILFIIAIRSYFDIGYEFGVNMNTSIGRINYYEKSLLELYCTKNDEKVMTQDEIKVVLKKSFNYLTKREYKAYAGNEKWKWSDNATFNVYKKFEVIGGQNSNSKCHISDFYRLLWHSIFYSTWDDYKANSEDYTYIEVKFNTEEAYPYLSAENNIIGVLYKYTFNNSLKIIGEEM</sequence>
<dbReference type="AlphaFoldDB" id="A0A1M5W916"/>
<evidence type="ECO:0000313" key="2">
    <source>
        <dbReference type="Proteomes" id="UP000184526"/>
    </source>
</evidence>
<accession>A0A1M5W916</accession>
<reference evidence="1 2" key="1">
    <citation type="submission" date="2016-11" db="EMBL/GenBank/DDBJ databases">
        <authorList>
            <person name="Jaros S."/>
            <person name="Januszkiewicz K."/>
            <person name="Wedrychowicz H."/>
        </authorList>
    </citation>
    <scope>NUCLEOTIDE SEQUENCE [LARGE SCALE GENOMIC DNA]</scope>
    <source>
        <strain evidence="1 2">DSM 3089</strain>
    </source>
</reference>
<name>A0A1M5W916_9CLOT</name>
<keyword evidence="2" id="KW-1185">Reference proteome</keyword>
<gene>
    <name evidence="1" type="ORF">SAMN02745196_01622</name>
</gene>